<dbReference type="PANTHER" id="PTHR22603">
    <property type="entry name" value="CHOLINE/ETHANOALAMINE KINASE"/>
    <property type="match status" value="1"/>
</dbReference>
<accession>A0ABW4K5B2</accession>
<evidence type="ECO:0000313" key="3">
    <source>
        <dbReference type="Proteomes" id="UP001597308"/>
    </source>
</evidence>
<dbReference type="Gene3D" id="3.30.200.20">
    <property type="entry name" value="Phosphorylase Kinase, domain 1"/>
    <property type="match status" value="1"/>
</dbReference>
<protein>
    <submittedName>
        <fullName evidence="2">Phosphotransferase</fullName>
    </submittedName>
</protein>
<evidence type="ECO:0000259" key="1">
    <source>
        <dbReference type="Pfam" id="PF01636"/>
    </source>
</evidence>
<feature type="domain" description="Aminoglycoside phosphotransferase" evidence="1">
    <location>
        <begin position="23"/>
        <end position="231"/>
    </location>
</feature>
<dbReference type="PANTHER" id="PTHR22603:SF66">
    <property type="entry name" value="ETHANOLAMINE KINASE"/>
    <property type="match status" value="1"/>
</dbReference>
<dbReference type="InterPro" id="IPR002575">
    <property type="entry name" value="Aminoglycoside_PTrfase"/>
</dbReference>
<dbReference type="Pfam" id="PF01636">
    <property type="entry name" value="APH"/>
    <property type="match status" value="1"/>
</dbReference>
<reference evidence="3" key="1">
    <citation type="journal article" date="2019" name="Int. J. Syst. Evol. Microbiol.">
        <title>The Global Catalogue of Microorganisms (GCM) 10K type strain sequencing project: providing services to taxonomists for standard genome sequencing and annotation.</title>
        <authorList>
            <consortium name="The Broad Institute Genomics Platform"/>
            <consortium name="The Broad Institute Genome Sequencing Center for Infectious Disease"/>
            <person name="Wu L."/>
            <person name="Ma J."/>
        </authorList>
    </citation>
    <scope>NUCLEOTIDE SEQUENCE [LARGE SCALE GENOMIC DNA]</scope>
    <source>
        <strain evidence="3">KCTC 23707</strain>
    </source>
</reference>
<dbReference type="CDD" id="cd05151">
    <property type="entry name" value="ChoK-like"/>
    <property type="match status" value="1"/>
</dbReference>
<dbReference type="InterPro" id="IPR011009">
    <property type="entry name" value="Kinase-like_dom_sf"/>
</dbReference>
<dbReference type="EMBL" id="JBHUER010000002">
    <property type="protein sequence ID" value="MFD1702117.1"/>
    <property type="molecule type" value="Genomic_DNA"/>
</dbReference>
<dbReference type="Gene3D" id="3.90.1200.10">
    <property type="match status" value="1"/>
</dbReference>
<sequence>MSSDAEARIRALDIWRGPVEPVRLDGGITNHNFLVEDDGRRYVARIGEDIPVHGVMRFNERAASVAAHAAGVSPAVRHAADGVLVIDHVAGRTLTAEDVRAELPRVVELVKRTHRETQRHLRGPALAFWPFHVLRDYIHGLREGGHRFVADLPRFSAIAERLEATVGPTEMVFAHNDLLPGNFLDDGARLWLIDWDYAGFNSPLFDLGNLASNNELSPAERETLLTLYYDRPPDDALRLRFQAMLTASLLRETLWSMASELSSTIDFDYRGYTAENLLRFERAYRAFTDMDDA</sequence>
<evidence type="ECO:0000313" key="2">
    <source>
        <dbReference type="EMBL" id="MFD1702117.1"/>
    </source>
</evidence>
<dbReference type="RefSeq" id="WP_378797153.1">
    <property type="nucleotide sequence ID" value="NZ_JBHUER010000002.1"/>
</dbReference>
<dbReference type="Proteomes" id="UP001597308">
    <property type="component" value="Unassembled WGS sequence"/>
</dbReference>
<proteinExistence type="predicted"/>
<comment type="caution">
    <text evidence="2">The sequence shown here is derived from an EMBL/GenBank/DDBJ whole genome shotgun (WGS) entry which is preliminary data.</text>
</comment>
<dbReference type="SUPFAM" id="SSF56112">
    <property type="entry name" value="Protein kinase-like (PK-like)"/>
    <property type="match status" value="1"/>
</dbReference>
<gene>
    <name evidence="2" type="ORF">ACFSCV_03780</name>
</gene>
<name>A0ABW4K5B2_9HYPH</name>
<keyword evidence="3" id="KW-1185">Reference proteome</keyword>
<organism evidence="2 3">
    <name type="scientific">Methylopila henanensis</name>
    <dbReference type="NCBI Taxonomy" id="873516"/>
    <lineage>
        <taxon>Bacteria</taxon>
        <taxon>Pseudomonadati</taxon>
        <taxon>Pseudomonadota</taxon>
        <taxon>Alphaproteobacteria</taxon>
        <taxon>Hyphomicrobiales</taxon>
        <taxon>Methylopilaceae</taxon>
        <taxon>Methylopila</taxon>
    </lineage>
</organism>